<dbReference type="InterPro" id="IPR011006">
    <property type="entry name" value="CheY-like_superfamily"/>
</dbReference>
<sequence length="240" mass="27360">MTQIIQAPKAQSPGRSDRLTVMVLEDDEVDRIRLIKLCRRAGLEAAFHCAADLGEFQVQLDARPFDLVFIDYHLGLSTGQEALDLLQTHPEQQDAISIMVTSVDAPDVIIRAMRSGCVDYLIKEELCVETIRKSVFTAFQKTLLQSTRDIDRLRAIALEEMLTRFRDSMEPEMRRIMSAMLWRIRSLGKVNGQTQRHVHRRELENLCLDLISFLDRSETLLGKPDLEVFMSAQSAAGEVR</sequence>
<keyword evidence="4" id="KW-1185">Reference proteome</keyword>
<dbReference type="RefSeq" id="WP_058860906.1">
    <property type="nucleotide sequence ID" value="NZ_LPXO01000002.1"/>
</dbReference>
<dbReference type="CDD" id="cd00156">
    <property type="entry name" value="REC"/>
    <property type="match status" value="1"/>
</dbReference>
<organism evidence="3 4">
    <name type="scientific">Pseudoponticoccus marisrubri</name>
    <dbReference type="NCBI Taxonomy" id="1685382"/>
    <lineage>
        <taxon>Bacteria</taxon>
        <taxon>Pseudomonadati</taxon>
        <taxon>Pseudomonadota</taxon>
        <taxon>Alphaproteobacteria</taxon>
        <taxon>Rhodobacterales</taxon>
        <taxon>Roseobacteraceae</taxon>
        <taxon>Pseudoponticoccus</taxon>
    </lineage>
</organism>
<dbReference type="SMART" id="SM00448">
    <property type="entry name" value="REC"/>
    <property type="match status" value="1"/>
</dbReference>
<dbReference type="PROSITE" id="PS50110">
    <property type="entry name" value="RESPONSE_REGULATORY"/>
    <property type="match status" value="1"/>
</dbReference>
<evidence type="ECO:0000313" key="3">
    <source>
        <dbReference type="EMBL" id="KUF11789.1"/>
    </source>
</evidence>
<dbReference type="SUPFAM" id="SSF52172">
    <property type="entry name" value="CheY-like"/>
    <property type="match status" value="1"/>
</dbReference>
<feature type="modified residue" description="4-aspartylphosphate" evidence="1">
    <location>
        <position position="71"/>
    </location>
</feature>
<dbReference type="EMBL" id="LPXO01000002">
    <property type="protein sequence ID" value="KUF11789.1"/>
    <property type="molecule type" value="Genomic_DNA"/>
</dbReference>
<evidence type="ECO:0000313" key="4">
    <source>
        <dbReference type="Proteomes" id="UP000054396"/>
    </source>
</evidence>
<accession>A0A0W7WMG9</accession>
<dbReference type="InterPro" id="IPR001789">
    <property type="entry name" value="Sig_transdc_resp-reg_receiver"/>
</dbReference>
<gene>
    <name evidence="3" type="ORF">AVJ23_04175</name>
</gene>
<dbReference type="AlphaFoldDB" id="A0A0W7WMG9"/>
<dbReference type="Proteomes" id="UP000054396">
    <property type="component" value="Unassembled WGS sequence"/>
</dbReference>
<dbReference type="OrthoDB" id="7857827at2"/>
<evidence type="ECO:0000256" key="1">
    <source>
        <dbReference type="PROSITE-ProRule" id="PRU00169"/>
    </source>
</evidence>
<feature type="domain" description="Response regulatory" evidence="2">
    <location>
        <begin position="20"/>
        <end position="138"/>
    </location>
</feature>
<proteinExistence type="predicted"/>
<protein>
    <recommendedName>
        <fullName evidence="2">Response regulatory domain-containing protein</fullName>
    </recommendedName>
</protein>
<keyword evidence="1" id="KW-0597">Phosphoprotein</keyword>
<reference evidence="3 4" key="1">
    <citation type="submission" date="2015-12" db="EMBL/GenBank/DDBJ databases">
        <authorList>
            <person name="Shamseldin A."/>
            <person name="Moawad H."/>
            <person name="Abd El-Rahim W.M."/>
            <person name="Sadowsky M.J."/>
        </authorList>
    </citation>
    <scope>NUCLEOTIDE SEQUENCE [LARGE SCALE GENOMIC DNA]</scope>
    <source>
        <strain evidence="3 4">SJ5A-1</strain>
    </source>
</reference>
<dbReference type="STRING" id="1685382.AVJ23_04175"/>
<name>A0A0W7WMG9_9RHOB</name>
<dbReference type="GO" id="GO:0000160">
    <property type="term" value="P:phosphorelay signal transduction system"/>
    <property type="evidence" value="ECO:0007669"/>
    <property type="project" value="InterPro"/>
</dbReference>
<evidence type="ECO:0000259" key="2">
    <source>
        <dbReference type="PROSITE" id="PS50110"/>
    </source>
</evidence>
<comment type="caution">
    <text evidence="3">The sequence shown here is derived from an EMBL/GenBank/DDBJ whole genome shotgun (WGS) entry which is preliminary data.</text>
</comment>
<dbReference type="Gene3D" id="3.40.50.2300">
    <property type="match status" value="1"/>
</dbReference>
<dbReference type="Pfam" id="PF00072">
    <property type="entry name" value="Response_reg"/>
    <property type="match status" value="1"/>
</dbReference>